<keyword evidence="1 6" id="KW-0346">Stress response</keyword>
<evidence type="ECO:0000313" key="7">
    <source>
        <dbReference type="Proteomes" id="UP000000361"/>
    </source>
</evidence>
<dbReference type="HOGENOM" id="CLU_046737_4_1_5"/>
<gene>
    <name evidence="6" type="ordered locus">Pden_3145</name>
</gene>
<dbReference type="AlphaFoldDB" id="A1B6T2"/>
<dbReference type="EnsemblBacteria" id="ABL71226">
    <property type="protein sequence ID" value="ABL71226"/>
    <property type="gene ID" value="Pden_3145"/>
</dbReference>
<evidence type="ECO:0000313" key="6">
    <source>
        <dbReference type="EMBL" id="ABL71226.1"/>
    </source>
</evidence>
<reference evidence="7" key="1">
    <citation type="submission" date="2006-12" db="EMBL/GenBank/DDBJ databases">
        <title>Complete sequence of chromosome 2 of Paracoccus denitrificans PD1222.</title>
        <authorList>
            <person name="Copeland A."/>
            <person name="Lucas S."/>
            <person name="Lapidus A."/>
            <person name="Barry K."/>
            <person name="Detter J.C."/>
            <person name="Glavina del Rio T."/>
            <person name="Hammon N."/>
            <person name="Israni S."/>
            <person name="Dalin E."/>
            <person name="Tice H."/>
            <person name="Pitluck S."/>
            <person name="Munk A.C."/>
            <person name="Brettin T."/>
            <person name="Bruce D."/>
            <person name="Han C."/>
            <person name="Tapia R."/>
            <person name="Gilna P."/>
            <person name="Schmutz J."/>
            <person name="Larimer F."/>
            <person name="Land M."/>
            <person name="Hauser L."/>
            <person name="Kyrpides N."/>
            <person name="Lykidis A."/>
            <person name="Spiro S."/>
            <person name="Richardson D.J."/>
            <person name="Moir J.W.B."/>
            <person name="Ferguson S.J."/>
            <person name="van Spanning R.J.M."/>
            <person name="Richardson P."/>
        </authorList>
    </citation>
    <scope>NUCLEOTIDE SEQUENCE [LARGE SCALE GENOMIC DNA]</scope>
    <source>
        <strain evidence="7">Pd 1222</strain>
    </source>
</reference>
<keyword evidence="7" id="KW-1185">Reference proteome</keyword>
<dbReference type="InterPro" id="IPR037913">
    <property type="entry name" value="ACD_IbpA/B"/>
</dbReference>
<evidence type="ECO:0000259" key="5">
    <source>
        <dbReference type="PROSITE" id="PS01031"/>
    </source>
</evidence>
<feature type="region of interest" description="Disordered" evidence="4">
    <location>
        <begin position="160"/>
        <end position="182"/>
    </location>
</feature>
<dbReference type="eggNOG" id="COG0071">
    <property type="taxonomic scope" value="Bacteria"/>
</dbReference>
<name>A1B6T2_PARDP</name>
<dbReference type="CDD" id="cd06470">
    <property type="entry name" value="ACD_IbpA-B_like"/>
    <property type="match status" value="1"/>
</dbReference>
<dbReference type="Gene3D" id="2.60.40.790">
    <property type="match status" value="1"/>
</dbReference>
<feature type="domain" description="SHSP" evidence="5">
    <location>
        <begin position="54"/>
        <end position="164"/>
    </location>
</feature>
<dbReference type="PANTHER" id="PTHR47062">
    <property type="match status" value="1"/>
</dbReference>
<organism evidence="6 7">
    <name type="scientific">Paracoccus denitrificans (strain Pd 1222)</name>
    <dbReference type="NCBI Taxonomy" id="318586"/>
    <lineage>
        <taxon>Bacteria</taxon>
        <taxon>Pseudomonadati</taxon>
        <taxon>Pseudomonadota</taxon>
        <taxon>Alphaproteobacteria</taxon>
        <taxon>Rhodobacterales</taxon>
        <taxon>Paracoccaceae</taxon>
        <taxon>Paracoccus</taxon>
    </lineage>
</organism>
<dbReference type="PROSITE" id="PS01031">
    <property type="entry name" value="SHSP"/>
    <property type="match status" value="1"/>
</dbReference>
<feature type="compositionally biased region" description="Polar residues" evidence="4">
    <location>
        <begin position="167"/>
        <end position="182"/>
    </location>
</feature>
<dbReference type="Proteomes" id="UP000000361">
    <property type="component" value="Chromosome 2"/>
</dbReference>
<dbReference type="EMBL" id="CP000490">
    <property type="protein sequence ID" value="ABL71226.1"/>
    <property type="molecule type" value="Genomic_DNA"/>
</dbReference>
<dbReference type="InterPro" id="IPR008978">
    <property type="entry name" value="HSP20-like_chaperone"/>
</dbReference>
<evidence type="ECO:0000256" key="2">
    <source>
        <dbReference type="PROSITE-ProRule" id="PRU00285"/>
    </source>
</evidence>
<evidence type="ECO:0000256" key="3">
    <source>
        <dbReference type="RuleBase" id="RU003616"/>
    </source>
</evidence>
<accession>A1B6T2</accession>
<sequence>MPGRMQRHPTAKDLYPCCSTEDVAMRTTFDFSPLYRSSIGFDRMLSALEAASRIETIDNWPPYDIARTGEDDYCITMAVAGFSPDELAITQERTVLTVTGRKAGEDKGEYLHRGIAERSFRRRFQLADHVKVTGAELLNGLLTIDLRHEIPEEMKPRRIEIAPAQTLPKSEPQQVETGKQAA</sequence>
<comment type="similarity">
    <text evidence="2 3">Belongs to the small heat shock protein (HSP20) family.</text>
</comment>
<dbReference type="SUPFAM" id="SSF49764">
    <property type="entry name" value="HSP20-like chaperones"/>
    <property type="match status" value="1"/>
</dbReference>
<dbReference type="KEGG" id="pde:Pden_3145"/>
<evidence type="ECO:0000256" key="4">
    <source>
        <dbReference type="SAM" id="MobiDB-lite"/>
    </source>
</evidence>
<proteinExistence type="inferred from homology"/>
<protein>
    <submittedName>
        <fullName evidence="6">Heat shock protein Hsp20</fullName>
    </submittedName>
</protein>
<evidence type="ECO:0000256" key="1">
    <source>
        <dbReference type="ARBA" id="ARBA00023016"/>
    </source>
</evidence>
<dbReference type="PANTHER" id="PTHR47062:SF1">
    <property type="entry name" value="SMALL HEAT SHOCK PROTEIN IBPA"/>
    <property type="match status" value="1"/>
</dbReference>
<dbReference type="Pfam" id="PF00011">
    <property type="entry name" value="HSP20"/>
    <property type="match status" value="1"/>
</dbReference>
<dbReference type="InterPro" id="IPR002068">
    <property type="entry name" value="A-crystallin/Hsp20_dom"/>
</dbReference>
<dbReference type="STRING" id="318586.Pden_3145"/>